<keyword evidence="2" id="KW-1185">Reference proteome</keyword>
<reference evidence="2" key="1">
    <citation type="submission" date="2015-07" db="EMBL/GenBank/DDBJ databases">
        <title>Discovery of a poly(ethylene terephthalate assimilation.</title>
        <authorList>
            <person name="Yoshida S."/>
            <person name="Hiraga K."/>
            <person name="Takehana T."/>
            <person name="Taniguchi I."/>
            <person name="Yamaji H."/>
            <person name="Maeda Y."/>
            <person name="Toyohara K."/>
            <person name="Miyamoto K."/>
            <person name="Kimura Y."/>
            <person name="Oda K."/>
        </authorList>
    </citation>
    <scope>NUCLEOTIDE SEQUENCE [LARGE SCALE GENOMIC DNA]</scope>
    <source>
        <strain evidence="2">NBRC 110686 / TISTR 2288 / 201-F6</strain>
    </source>
</reference>
<dbReference type="RefSeq" id="WP_157548645.1">
    <property type="nucleotide sequence ID" value="NZ_BBYR01000009.1"/>
</dbReference>
<evidence type="ECO:0000313" key="1">
    <source>
        <dbReference type="EMBL" id="GAP34732.1"/>
    </source>
</evidence>
<dbReference type="OrthoDB" id="8896759at2"/>
<organism evidence="1 2">
    <name type="scientific">Piscinibacter sakaiensis</name>
    <name type="common">Ideonella sakaiensis</name>
    <dbReference type="NCBI Taxonomy" id="1547922"/>
    <lineage>
        <taxon>Bacteria</taxon>
        <taxon>Pseudomonadati</taxon>
        <taxon>Pseudomonadota</taxon>
        <taxon>Betaproteobacteria</taxon>
        <taxon>Burkholderiales</taxon>
        <taxon>Sphaerotilaceae</taxon>
        <taxon>Piscinibacter</taxon>
    </lineage>
</organism>
<protein>
    <submittedName>
        <fullName evidence="1">Uncharacterized protein</fullName>
    </submittedName>
</protein>
<dbReference type="EMBL" id="BBYR01000009">
    <property type="protein sequence ID" value="GAP34732.1"/>
    <property type="molecule type" value="Genomic_DNA"/>
</dbReference>
<comment type="caution">
    <text evidence="1">The sequence shown here is derived from an EMBL/GenBank/DDBJ whole genome shotgun (WGS) entry which is preliminary data.</text>
</comment>
<name>A0A0K8NWF8_PISS1</name>
<gene>
    <name evidence="1" type="ORF">ISF6_5440</name>
</gene>
<dbReference type="Proteomes" id="UP000037660">
    <property type="component" value="Unassembled WGS sequence"/>
</dbReference>
<evidence type="ECO:0000313" key="2">
    <source>
        <dbReference type="Proteomes" id="UP000037660"/>
    </source>
</evidence>
<accession>A0A0K8NWF8</accession>
<dbReference type="STRING" id="1547922.ISF6_5440"/>
<dbReference type="AlphaFoldDB" id="A0A0K8NWF8"/>
<sequence length="199" mass="21043">MALPAPLANLSSETLDGLGGGRRGDFRLAGEPVHFERGLDRLQLFDLVTHERAASRYRFEPAGGPPVEAVCQGRQTTLSIGGAEARARPARLACQWQGTAAPTRLTLDAVARAGGREERQGVFSAGPLTLELQSVHRWDGAALPVAEPVGYVMSVQGRPVGALELNGTPRLWRPAEPGPLRDAVTWAALALALSWGPGG</sequence>
<proteinExistence type="predicted"/>
<reference evidence="1 2" key="2">
    <citation type="journal article" date="2016" name="Science">
        <title>A bacterium that degrades and assimilates poly(ethylene terephthalate).</title>
        <authorList>
            <person name="Yoshida S."/>
            <person name="Hiraga K."/>
            <person name="Takehana T."/>
            <person name="Taniguchi I."/>
            <person name="Yamaji H."/>
            <person name="Maeda Y."/>
            <person name="Toyohara K."/>
            <person name="Miyamoto K."/>
            <person name="Kimura Y."/>
            <person name="Oda K."/>
        </authorList>
    </citation>
    <scope>NUCLEOTIDE SEQUENCE [LARGE SCALE GENOMIC DNA]</scope>
    <source>
        <strain evidence="2">NBRC 110686 / TISTR 2288 / 201-F6</strain>
    </source>
</reference>